<gene>
    <name evidence="2" type="primary">SSF1_1</name>
    <name evidence="2" type="ORF">H4R26_005736</name>
</gene>
<evidence type="ECO:0000313" key="2">
    <source>
        <dbReference type="EMBL" id="KAJ1997700.1"/>
    </source>
</evidence>
<dbReference type="PROSITE" id="PS50833">
    <property type="entry name" value="BRIX"/>
    <property type="match status" value="1"/>
</dbReference>
<dbReference type="EMBL" id="JANBQF010001236">
    <property type="protein sequence ID" value="KAJ1997700.1"/>
    <property type="molecule type" value="Genomic_DNA"/>
</dbReference>
<proteinExistence type="predicted"/>
<protein>
    <submittedName>
        <fullName evidence="2">rRNA-binding ribosome biosynthesis protein</fullName>
    </submittedName>
</protein>
<dbReference type="PANTHER" id="PTHR12661">
    <property type="entry name" value="PETER PAN-RELATED"/>
    <property type="match status" value="1"/>
</dbReference>
<dbReference type="Proteomes" id="UP001150907">
    <property type="component" value="Unassembled WGS sequence"/>
</dbReference>
<name>A0A9W8BCB9_9FUNG</name>
<comment type="caution">
    <text evidence="2">The sequence shown here is derived from an EMBL/GenBank/DDBJ whole genome shotgun (WGS) entry which is preliminary data.</text>
</comment>
<organism evidence="2 3">
    <name type="scientific">Coemansia thaxteri</name>
    <dbReference type="NCBI Taxonomy" id="2663907"/>
    <lineage>
        <taxon>Eukaryota</taxon>
        <taxon>Fungi</taxon>
        <taxon>Fungi incertae sedis</taxon>
        <taxon>Zoopagomycota</taxon>
        <taxon>Kickxellomycotina</taxon>
        <taxon>Kickxellomycetes</taxon>
        <taxon>Kickxellales</taxon>
        <taxon>Kickxellaceae</taxon>
        <taxon>Coemansia</taxon>
    </lineage>
</organism>
<reference evidence="2" key="1">
    <citation type="submission" date="2022-07" db="EMBL/GenBank/DDBJ databases">
        <title>Phylogenomic reconstructions and comparative analyses of Kickxellomycotina fungi.</title>
        <authorList>
            <person name="Reynolds N.K."/>
            <person name="Stajich J.E."/>
            <person name="Barry K."/>
            <person name="Grigoriev I.V."/>
            <person name="Crous P."/>
            <person name="Smith M.E."/>
        </authorList>
    </citation>
    <scope>NUCLEOTIDE SEQUENCE</scope>
    <source>
        <strain evidence="2">IMI 214461</strain>
    </source>
</reference>
<dbReference type="AlphaFoldDB" id="A0A9W8BCB9"/>
<evidence type="ECO:0000259" key="1">
    <source>
        <dbReference type="PROSITE" id="PS50833"/>
    </source>
</evidence>
<feature type="domain" description="Brix" evidence="1">
    <location>
        <begin position="23"/>
        <end position="69"/>
    </location>
</feature>
<dbReference type="PANTHER" id="PTHR12661:SF5">
    <property type="entry name" value="SUPPRESSOR OF SWI4 1 HOMOLOG"/>
    <property type="match status" value="1"/>
</dbReference>
<sequence length="69" mass="7679">MGHGRKKKRTHVVPTQEEIEKIPKTLVVKSGSVGRSVSALVGDVRHVMEPNTASKLKERKTNKIKDYVA</sequence>
<dbReference type="GO" id="GO:0000027">
    <property type="term" value="P:ribosomal large subunit assembly"/>
    <property type="evidence" value="ECO:0007669"/>
    <property type="project" value="TreeGrafter"/>
</dbReference>
<dbReference type="GO" id="GO:0019843">
    <property type="term" value="F:rRNA binding"/>
    <property type="evidence" value="ECO:0007669"/>
    <property type="project" value="InterPro"/>
</dbReference>
<dbReference type="OrthoDB" id="10261452at2759"/>
<dbReference type="GO" id="GO:0030687">
    <property type="term" value="C:preribosome, large subunit precursor"/>
    <property type="evidence" value="ECO:0007669"/>
    <property type="project" value="TreeGrafter"/>
</dbReference>
<evidence type="ECO:0000313" key="3">
    <source>
        <dbReference type="Proteomes" id="UP001150907"/>
    </source>
</evidence>
<dbReference type="InterPro" id="IPR045112">
    <property type="entry name" value="PPAN-like"/>
</dbReference>
<feature type="non-terminal residue" evidence="2">
    <location>
        <position position="69"/>
    </location>
</feature>
<keyword evidence="3" id="KW-1185">Reference proteome</keyword>
<dbReference type="GO" id="GO:0006364">
    <property type="term" value="P:rRNA processing"/>
    <property type="evidence" value="ECO:0007669"/>
    <property type="project" value="InterPro"/>
</dbReference>
<accession>A0A9W8BCB9</accession>
<dbReference type="InterPro" id="IPR007109">
    <property type="entry name" value="Brix"/>
</dbReference>